<accession>A0A166Y8I5</accession>
<name>A0A166Y8I5_9CAUD</name>
<evidence type="ECO:0000313" key="2">
    <source>
        <dbReference type="Proteomes" id="UP000201458"/>
    </source>
</evidence>
<keyword evidence="2" id="KW-1185">Reference proteome</keyword>
<dbReference type="GeneID" id="28378600"/>
<evidence type="ECO:0000313" key="1">
    <source>
        <dbReference type="EMBL" id="ANA86297.1"/>
    </source>
</evidence>
<dbReference type="KEGG" id="vg:28378600"/>
<reference evidence="1 2" key="1">
    <citation type="submission" date="2016-03" db="EMBL/GenBank/DDBJ databases">
        <authorList>
            <person name="Montgomery M.T."/>
            <person name="Guerrero C.A."/>
            <person name="Mavrich T.N."/>
            <person name="Pope W.H."/>
            <person name="Garlena R.A."/>
            <person name="Russell D.A."/>
            <person name="Jacobs-Sera D."/>
            <person name="Hendrix R.W."/>
            <person name="Hatfull G.F."/>
        </authorList>
    </citation>
    <scope>NUCLEOTIDE SEQUENCE [LARGE SCALE GENOMIC DNA]</scope>
</reference>
<gene>
    <name evidence="1" type="primary">141</name>
    <name evidence="1" type="ORF">PBI_SMOOTHIE_141</name>
</gene>
<protein>
    <submittedName>
        <fullName evidence="1">Uncharacterized protein</fullName>
    </submittedName>
</protein>
<organism evidence="1 2">
    <name type="scientific">Gordonia phage Smoothie</name>
    <dbReference type="NCBI Taxonomy" id="1838078"/>
    <lineage>
        <taxon>Viruses</taxon>
        <taxon>Duplodnaviria</taxon>
        <taxon>Heunggongvirae</taxon>
        <taxon>Uroviricota</taxon>
        <taxon>Caudoviricetes</taxon>
        <taxon>Smoothievirus</taxon>
        <taxon>Smoothievirus smoothie</taxon>
    </lineage>
</organism>
<sequence length="209" mass="23774">MADYIDLENLDIDHVLEHSFKNFHVKGFDYICLNRSETDTVKLYFFEDAHVETNEVVNPHWHRYDFWTTALTGGVQNIWYDRGPSGVAGSKCQEYGRFDYRTPLLGGDGFTPNGTQLLHVTKAHTVGPDIGRGTSYFMEWNEIHTINIVKPETCLLLHQFEDKVPEGTPTETFISGADVPDLNDGLYDSMTADEVIAKLKWLNEKVGQV</sequence>
<proteinExistence type="predicted"/>
<dbReference type="Proteomes" id="UP000201458">
    <property type="component" value="Segment"/>
</dbReference>
<dbReference type="EMBL" id="KU998244">
    <property type="protein sequence ID" value="ANA86297.1"/>
    <property type="molecule type" value="Genomic_DNA"/>
</dbReference>
<dbReference type="RefSeq" id="YP_009269254.1">
    <property type="nucleotide sequence ID" value="NC_030696.1"/>
</dbReference>